<protein>
    <submittedName>
        <fullName evidence="1">Uncharacterized protein</fullName>
    </submittedName>
</protein>
<name>A0A6S6S6J8_9BACT</name>
<accession>A0A6S6S6J8</accession>
<proteinExistence type="predicted"/>
<gene>
    <name evidence="1" type="ORF">HELGO_WM3062</name>
</gene>
<organism evidence="1">
    <name type="scientific">uncultured Sulfurovum sp</name>
    <dbReference type="NCBI Taxonomy" id="269237"/>
    <lineage>
        <taxon>Bacteria</taxon>
        <taxon>Pseudomonadati</taxon>
        <taxon>Campylobacterota</taxon>
        <taxon>Epsilonproteobacteria</taxon>
        <taxon>Campylobacterales</taxon>
        <taxon>Sulfurovaceae</taxon>
        <taxon>Sulfurovum</taxon>
        <taxon>environmental samples</taxon>
    </lineage>
</organism>
<sequence length="84" mass="10129">MTIEEFKKRLKKNKLTLKKFSELTNVKYNTCVRWGKNNRPVSDWVESWLDLYERNKTLEESKENDCEEYKALAKALQDVINKEK</sequence>
<dbReference type="EMBL" id="CACVAX010000013">
    <property type="protein sequence ID" value="CAA6805312.1"/>
    <property type="molecule type" value="Genomic_DNA"/>
</dbReference>
<reference evidence="1" key="1">
    <citation type="submission" date="2020-01" db="EMBL/GenBank/DDBJ databases">
        <authorList>
            <person name="Meier V. D."/>
            <person name="Meier V D."/>
        </authorList>
    </citation>
    <scope>NUCLEOTIDE SEQUENCE</scope>
    <source>
        <strain evidence="1">HLG_WM_MAG_04</strain>
    </source>
</reference>
<dbReference type="AlphaFoldDB" id="A0A6S6S6J8"/>
<evidence type="ECO:0000313" key="1">
    <source>
        <dbReference type="EMBL" id="CAA6805312.1"/>
    </source>
</evidence>